<dbReference type="PANTHER" id="PTHR46733">
    <property type="entry name" value="26.5 KDA HEAT SHOCK PROTEIN, MITOCHONDRIAL"/>
    <property type="match status" value="1"/>
</dbReference>
<dbReference type="EMBL" id="OX465077">
    <property type="protein sequence ID" value="CAI9267451.1"/>
    <property type="molecule type" value="Genomic_DNA"/>
</dbReference>
<sequence length="211" mass="24571">MAMSRFITHSHRSSLKTHQWTSQFFQHFTITTTTDHPEKPDTKEISISDSTRKPKLFSPKRRSRRSPWSRNNDRNFLPSLSGVGHAIVEAAANMNRLLENLSPSHLIRRFKEKDESYSIKYQMPGLSKDDVKITVEDGMLFIRGEHKEEEEEGDEEEYWTAARYGYYNTSLMLPEDAKVEEIKAEMKDEVLHVIIPKDDTKKKNVKEVKVG</sequence>
<dbReference type="Proteomes" id="UP001177003">
    <property type="component" value="Chromosome 1"/>
</dbReference>
<gene>
    <name evidence="6" type="ORF">LSALG_LOCUS7932</name>
</gene>
<evidence type="ECO:0000313" key="7">
    <source>
        <dbReference type="Proteomes" id="UP001177003"/>
    </source>
</evidence>
<dbReference type="InterPro" id="IPR008978">
    <property type="entry name" value="HSP20-like_chaperone"/>
</dbReference>
<evidence type="ECO:0000256" key="4">
    <source>
        <dbReference type="SAM" id="MobiDB-lite"/>
    </source>
</evidence>
<evidence type="ECO:0000256" key="2">
    <source>
        <dbReference type="PROSITE-ProRule" id="PRU00285"/>
    </source>
</evidence>
<reference evidence="6" key="1">
    <citation type="submission" date="2023-04" db="EMBL/GenBank/DDBJ databases">
        <authorList>
            <person name="Vijverberg K."/>
            <person name="Xiong W."/>
            <person name="Schranz E."/>
        </authorList>
    </citation>
    <scope>NUCLEOTIDE SEQUENCE</scope>
</reference>
<dbReference type="PANTHER" id="PTHR46733:SF3">
    <property type="entry name" value="26.5 KDA HEAT SHOCK PROTEIN, MITOCHONDRIAL"/>
    <property type="match status" value="1"/>
</dbReference>
<evidence type="ECO:0000256" key="3">
    <source>
        <dbReference type="RuleBase" id="RU003616"/>
    </source>
</evidence>
<protein>
    <recommendedName>
        <fullName evidence="5">SHSP domain-containing protein</fullName>
    </recommendedName>
</protein>
<feature type="compositionally biased region" description="Basic residues" evidence="4">
    <location>
        <begin position="53"/>
        <end position="67"/>
    </location>
</feature>
<dbReference type="AlphaFoldDB" id="A0AA35YC93"/>
<evidence type="ECO:0000256" key="1">
    <source>
        <dbReference type="ARBA" id="ARBA00023016"/>
    </source>
</evidence>
<dbReference type="Pfam" id="PF00011">
    <property type="entry name" value="HSP20"/>
    <property type="match status" value="1"/>
</dbReference>
<evidence type="ECO:0000313" key="6">
    <source>
        <dbReference type="EMBL" id="CAI9267451.1"/>
    </source>
</evidence>
<evidence type="ECO:0000259" key="5">
    <source>
        <dbReference type="PROSITE" id="PS01031"/>
    </source>
</evidence>
<dbReference type="CDD" id="cd06464">
    <property type="entry name" value="ACD_sHsps-like"/>
    <property type="match status" value="1"/>
</dbReference>
<dbReference type="Gene3D" id="2.60.40.790">
    <property type="match status" value="1"/>
</dbReference>
<comment type="similarity">
    <text evidence="2 3">Belongs to the small heat shock protein (HSP20) family.</text>
</comment>
<dbReference type="GO" id="GO:0009408">
    <property type="term" value="P:response to heat"/>
    <property type="evidence" value="ECO:0007669"/>
    <property type="project" value="InterPro"/>
</dbReference>
<keyword evidence="1" id="KW-0346">Stress response</keyword>
<name>A0AA35YC93_LACSI</name>
<feature type="domain" description="SHSP" evidence="5">
    <location>
        <begin position="96"/>
        <end position="211"/>
    </location>
</feature>
<dbReference type="InterPro" id="IPR002068">
    <property type="entry name" value="A-crystallin/Hsp20_dom"/>
</dbReference>
<dbReference type="SUPFAM" id="SSF49764">
    <property type="entry name" value="HSP20-like chaperones"/>
    <property type="match status" value="1"/>
</dbReference>
<proteinExistence type="inferred from homology"/>
<feature type="compositionally biased region" description="Basic and acidic residues" evidence="4">
    <location>
        <begin position="35"/>
        <end position="52"/>
    </location>
</feature>
<accession>A0AA35YC93</accession>
<keyword evidence="7" id="KW-1185">Reference proteome</keyword>
<dbReference type="InterPro" id="IPR044587">
    <property type="entry name" value="HSP21-like"/>
</dbReference>
<dbReference type="PROSITE" id="PS01031">
    <property type="entry name" value="SHSP"/>
    <property type="match status" value="1"/>
</dbReference>
<feature type="region of interest" description="Disordered" evidence="4">
    <location>
        <begin position="31"/>
        <end position="74"/>
    </location>
</feature>
<organism evidence="6 7">
    <name type="scientific">Lactuca saligna</name>
    <name type="common">Willowleaf lettuce</name>
    <dbReference type="NCBI Taxonomy" id="75948"/>
    <lineage>
        <taxon>Eukaryota</taxon>
        <taxon>Viridiplantae</taxon>
        <taxon>Streptophyta</taxon>
        <taxon>Embryophyta</taxon>
        <taxon>Tracheophyta</taxon>
        <taxon>Spermatophyta</taxon>
        <taxon>Magnoliopsida</taxon>
        <taxon>eudicotyledons</taxon>
        <taxon>Gunneridae</taxon>
        <taxon>Pentapetalae</taxon>
        <taxon>asterids</taxon>
        <taxon>campanulids</taxon>
        <taxon>Asterales</taxon>
        <taxon>Asteraceae</taxon>
        <taxon>Cichorioideae</taxon>
        <taxon>Cichorieae</taxon>
        <taxon>Lactucinae</taxon>
        <taxon>Lactuca</taxon>
    </lineage>
</organism>